<evidence type="ECO:0000313" key="4">
    <source>
        <dbReference type="Proteomes" id="UP000474757"/>
    </source>
</evidence>
<proteinExistence type="predicted"/>
<dbReference type="GO" id="GO:0046513">
    <property type="term" value="P:ceramide biosynthetic process"/>
    <property type="evidence" value="ECO:0007669"/>
    <property type="project" value="TreeGrafter"/>
</dbReference>
<dbReference type="Proteomes" id="UP000474757">
    <property type="component" value="Unassembled WGS sequence"/>
</dbReference>
<keyword evidence="4" id="KW-1185">Reference proteome</keyword>
<feature type="transmembrane region" description="Helical" evidence="1">
    <location>
        <begin position="125"/>
        <end position="149"/>
    </location>
</feature>
<dbReference type="EMBL" id="JAAGAB010000001">
    <property type="protein sequence ID" value="NDV00429.1"/>
    <property type="molecule type" value="Genomic_DNA"/>
</dbReference>
<evidence type="ECO:0000313" key="3">
    <source>
        <dbReference type="EMBL" id="NDV00429.1"/>
    </source>
</evidence>
<dbReference type="PANTHER" id="PTHR12879">
    <property type="entry name" value="SPHINGOLIPID DELTA 4 DESATURASE/C-4 HYDROXYLASE PROTEIN DES2"/>
    <property type="match status" value="1"/>
</dbReference>
<keyword evidence="1" id="KW-0812">Transmembrane</keyword>
<dbReference type="InterPro" id="IPR005804">
    <property type="entry name" value="FA_desaturase_dom"/>
</dbReference>
<organism evidence="3 4">
    <name type="scientific">Pseudoroseicyclus tamaricis</name>
    <dbReference type="NCBI Taxonomy" id="2705421"/>
    <lineage>
        <taxon>Bacteria</taxon>
        <taxon>Pseudomonadati</taxon>
        <taxon>Pseudomonadota</taxon>
        <taxon>Alphaproteobacteria</taxon>
        <taxon>Rhodobacterales</taxon>
        <taxon>Paracoccaceae</taxon>
        <taxon>Pseudoroseicyclus</taxon>
    </lineage>
</organism>
<sequence length="298" mass="34309">MTRKTDSAEWPTLGLLALTYALWAAGLFWLSTLSLWMAVPVTAWAIAQHASLQHEAIHGHPFRRRWLNEAVVFPALALVIPYRRFRDTHLAHHHDSMLTDPYDDPETNYFDGTAWERLPALGRGIYLFNNTLVGRLLIGPVIGTATFIANDLRAMRRGNRAVARAWAWHLPAAALALGVAMAAPMPLWAYLAAAYAGLSLLKIRTFLEHQAHEKVRARTVIIEDRGPLALLFLNNNLHVVHHMHPRVPWYRLPRLYRANPKRYLGINEHYRYDSYAEVFRRYLFARKDPVPHPIWRRG</sequence>
<keyword evidence="1" id="KW-1133">Transmembrane helix</keyword>
<dbReference type="Pfam" id="PF00487">
    <property type="entry name" value="FA_desaturase"/>
    <property type="match status" value="1"/>
</dbReference>
<dbReference type="GO" id="GO:0042284">
    <property type="term" value="F:sphingolipid delta-4 desaturase activity"/>
    <property type="evidence" value="ECO:0007669"/>
    <property type="project" value="TreeGrafter"/>
</dbReference>
<dbReference type="GO" id="GO:0016020">
    <property type="term" value="C:membrane"/>
    <property type="evidence" value="ECO:0007669"/>
    <property type="project" value="GOC"/>
</dbReference>
<dbReference type="AlphaFoldDB" id="A0A6B2JUX3"/>
<reference evidence="3 4" key="1">
    <citation type="submission" date="2020-02" db="EMBL/GenBank/DDBJ databases">
        <title>Pseudoroseicyclus tamarix, sp. nov., isolated from offshore sediment of a Tamarix chinensis forest.</title>
        <authorList>
            <person name="Gai Y."/>
        </authorList>
    </citation>
    <scope>NUCLEOTIDE SEQUENCE [LARGE SCALE GENOMIC DNA]</scope>
    <source>
        <strain evidence="3 4">CLL3-39</strain>
    </source>
</reference>
<feature type="domain" description="Fatty acid desaturase" evidence="2">
    <location>
        <begin position="34"/>
        <end position="264"/>
    </location>
</feature>
<feature type="transmembrane region" description="Helical" evidence="1">
    <location>
        <begin position="161"/>
        <end position="181"/>
    </location>
</feature>
<feature type="transmembrane region" description="Helical" evidence="1">
    <location>
        <begin position="20"/>
        <end position="46"/>
    </location>
</feature>
<protein>
    <submittedName>
        <fullName evidence="3">Fatty acid desaturase</fullName>
    </submittedName>
</protein>
<dbReference type="RefSeq" id="WP_163890739.1">
    <property type="nucleotide sequence ID" value="NZ_JAAFYS010000001.1"/>
</dbReference>
<evidence type="ECO:0000256" key="1">
    <source>
        <dbReference type="SAM" id="Phobius"/>
    </source>
</evidence>
<dbReference type="PANTHER" id="PTHR12879:SF8">
    <property type="entry name" value="SPHINGOLIPID DELTA(4)-DESATURASE DES1"/>
    <property type="match status" value="1"/>
</dbReference>
<gene>
    <name evidence="3" type="ORF">GZA08_05515</name>
</gene>
<name>A0A6B2JUX3_9RHOB</name>
<accession>A0A6B2JUX3</accession>
<evidence type="ECO:0000259" key="2">
    <source>
        <dbReference type="Pfam" id="PF00487"/>
    </source>
</evidence>
<comment type="caution">
    <text evidence="3">The sequence shown here is derived from an EMBL/GenBank/DDBJ whole genome shotgun (WGS) entry which is preliminary data.</text>
</comment>
<keyword evidence="1" id="KW-0472">Membrane</keyword>